<sequence length="51" mass="5419">SQSCTGIDTGAALSSGIVEVTWQSELRVLLVFLANLLITVRHFGSVQQSGE</sequence>
<organism evidence="1 2">
    <name type="scientific">Aegilops tauschii subsp. strangulata</name>
    <name type="common">Goatgrass</name>
    <dbReference type="NCBI Taxonomy" id="200361"/>
    <lineage>
        <taxon>Eukaryota</taxon>
        <taxon>Viridiplantae</taxon>
        <taxon>Streptophyta</taxon>
        <taxon>Embryophyta</taxon>
        <taxon>Tracheophyta</taxon>
        <taxon>Spermatophyta</taxon>
        <taxon>Magnoliopsida</taxon>
        <taxon>Liliopsida</taxon>
        <taxon>Poales</taxon>
        <taxon>Poaceae</taxon>
        <taxon>BOP clade</taxon>
        <taxon>Pooideae</taxon>
        <taxon>Triticodae</taxon>
        <taxon>Triticeae</taxon>
        <taxon>Triticinae</taxon>
        <taxon>Aegilops</taxon>
    </lineage>
</organism>
<protein>
    <submittedName>
        <fullName evidence="1">Uncharacterized protein</fullName>
    </submittedName>
</protein>
<reference evidence="1" key="3">
    <citation type="journal article" date="2017" name="Nature">
        <title>Genome sequence of the progenitor of the wheat D genome Aegilops tauschii.</title>
        <authorList>
            <person name="Luo M.C."/>
            <person name="Gu Y.Q."/>
            <person name="Puiu D."/>
            <person name="Wang H."/>
            <person name="Twardziok S.O."/>
            <person name="Deal K.R."/>
            <person name="Huo N."/>
            <person name="Zhu T."/>
            <person name="Wang L."/>
            <person name="Wang Y."/>
            <person name="McGuire P.E."/>
            <person name="Liu S."/>
            <person name="Long H."/>
            <person name="Ramasamy R.K."/>
            <person name="Rodriguez J.C."/>
            <person name="Van S.L."/>
            <person name="Yuan L."/>
            <person name="Wang Z."/>
            <person name="Xia Z."/>
            <person name="Xiao L."/>
            <person name="Anderson O.D."/>
            <person name="Ouyang S."/>
            <person name="Liang Y."/>
            <person name="Zimin A.V."/>
            <person name="Pertea G."/>
            <person name="Qi P."/>
            <person name="Bennetzen J.L."/>
            <person name="Dai X."/>
            <person name="Dawson M.W."/>
            <person name="Muller H.G."/>
            <person name="Kugler K."/>
            <person name="Rivarola-Duarte L."/>
            <person name="Spannagl M."/>
            <person name="Mayer K.F.X."/>
            <person name="Lu F.H."/>
            <person name="Bevan M.W."/>
            <person name="Leroy P."/>
            <person name="Li P."/>
            <person name="You F.M."/>
            <person name="Sun Q."/>
            <person name="Liu Z."/>
            <person name="Lyons E."/>
            <person name="Wicker T."/>
            <person name="Salzberg S.L."/>
            <person name="Devos K.M."/>
            <person name="Dvorak J."/>
        </authorList>
    </citation>
    <scope>NUCLEOTIDE SEQUENCE [LARGE SCALE GENOMIC DNA]</scope>
    <source>
        <strain evidence="1">cv. AL8/78</strain>
    </source>
</reference>
<dbReference type="Proteomes" id="UP000015105">
    <property type="component" value="Chromosome 2D"/>
</dbReference>
<evidence type="ECO:0000313" key="1">
    <source>
        <dbReference type="EnsemblPlants" id="AET2Gv21254700.6"/>
    </source>
</evidence>
<reference evidence="1" key="4">
    <citation type="submission" date="2019-03" db="UniProtKB">
        <authorList>
            <consortium name="EnsemblPlants"/>
        </authorList>
    </citation>
    <scope>IDENTIFICATION</scope>
</reference>
<dbReference type="AlphaFoldDB" id="A0A453DIG5"/>
<accession>A0A453DIG5</accession>
<reference evidence="1" key="5">
    <citation type="journal article" date="2021" name="G3 (Bethesda)">
        <title>Aegilops tauschii genome assembly Aet v5.0 features greater sequence contiguity and improved annotation.</title>
        <authorList>
            <person name="Wang L."/>
            <person name="Zhu T."/>
            <person name="Rodriguez J.C."/>
            <person name="Deal K.R."/>
            <person name="Dubcovsky J."/>
            <person name="McGuire P.E."/>
            <person name="Lux T."/>
            <person name="Spannagl M."/>
            <person name="Mayer K.F.X."/>
            <person name="Baldrich P."/>
            <person name="Meyers B.C."/>
            <person name="Huo N."/>
            <person name="Gu Y.Q."/>
            <person name="Zhou H."/>
            <person name="Devos K.M."/>
            <person name="Bennetzen J.L."/>
            <person name="Unver T."/>
            <person name="Budak H."/>
            <person name="Gulick P.J."/>
            <person name="Galiba G."/>
            <person name="Kalapos B."/>
            <person name="Nelson D.R."/>
            <person name="Li P."/>
            <person name="You F.M."/>
            <person name="Luo M.C."/>
            <person name="Dvorak J."/>
        </authorList>
    </citation>
    <scope>NUCLEOTIDE SEQUENCE [LARGE SCALE GENOMIC DNA]</scope>
    <source>
        <strain evidence="1">cv. AL8/78</strain>
    </source>
</reference>
<keyword evidence="2" id="KW-1185">Reference proteome</keyword>
<proteinExistence type="predicted"/>
<dbReference type="EnsemblPlants" id="AET2Gv21254700.6">
    <property type="protein sequence ID" value="AET2Gv21254700.6"/>
    <property type="gene ID" value="AET2Gv21254700"/>
</dbReference>
<dbReference type="Gramene" id="AET2Gv21254700.6">
    <property type="protein sequence ID" value="AET2Gv21254700.6"/>
    <property type="gene ID" value="AET2Gv21254700"/>
</dbReference>
<name>A0A453DIG5_AEGTS</name>
<evidence type="ECO:0000313" key="2">
    <source>
        <dbReference type="Proteomes" id="UP000015105"/>
    </source>
</evidence>
<reference evidence="2" key="2">
    <citation type="journal article" date="2017" name="Nat. Plants">
        <title>The Aegilops tauschii genome reveals multiple impacts of transposons.</title>
        <authorList>
            <person name="Zhao G."/>
            <person name="Zou C."/>
            <person name="Li K."/>
            <person name="Wang K."/>
            <person name="Li T."/>
            <person name="Gao L."/>
            <person name="Zhang X."/>
            <person name="Wang H."/>
            <person name="Yang Z."/>
            <person name="Liu X."/>
            <person name="Jiang W."/>
            <person name="Mao L."/>
            <person name="Kong X."/>
            <person name="Jiao Y."/>
            <person name="Jia J."/>
        </authorList>
    </citation>
    <scope>NUCLEOTIDE SEQUENCE [LARGE SCALE GENOMIC DNA]</scope>
    <source>
        <strain evidence="2">cv. AL8/78</strain>
    </source>
</reference>
<reference evidence="2" key="1">
    <citation type="journal article" date="2014" name="Science">
        <title>Ancient hybridizations among the ancestral genomes of bread wheat.</title>
        <authorList>
            <consortium name="International Wheat Genome Sequencing Consortium,"/>
            <person name="Marcussen T."/>
            <person name="Sandve S.R."/>
            <person name="Heier L."/>
            <person name="Spannagl M."/>
            <person name="Pfeifer M."/>
            <person name="Jakobsen K.S."/>
            <person name="Wulff B.B."/>
            <person name="Steuernagel B."/>
            <person name="Mayer K.F."/>
            <person name="Olsen O.A."/>
        </authorList>
    </citation>
    <scope>NUCLEOTIDE SEQUENCE [LARGE SCALE GENOMIC DNA]</scope>
    <source>
        <strain evidence="2">cv. AL8/78</strain>
    </source>
</reference>